<dbReference type="KEGG" id="mech:Q9L42_014925"/>
<organism evidence="8 9">
    <name type="scientific">Methylomarinum roseum</name>
    <dbReference type="NCBI Taxonomy" id="3067653"/>
    <lineage>
        <taxon>Bacteria</taxon>
        <taxon>Pseudomonadati</taxon>
        <taxon>Pseudomonadota</taxon>
        <taxon>Gammaproteobacteria</taxon>
        <taxon>Methylococcales</taxon>
        <taxon>Methylococcaceae</taxon>
        <taxon>Methylomarinum</taxon>
    </lineage>
</organism>
<keyword evidence="3 7" id="KW-0808">Transferase</keyword>
<comment type="similarity">
    <text evidence="1 7">Belongs to the Lgt family.</text>
</comment>
<dbReference type="Proteomes" id="UP001225378">
    <property type="component" value="Chromosome"/>
</dbReference>
<evidence type="ECO:0000313" key="9">
    <source>
        <dbReference type="Proteomes" id="UP001225378"/>
    </source>
</evidence>
<dbReference type="HAMAP" id="MF_01147">
    <property type="entry name" value="Lgt"/>
    <property type="match status" value="1"/>
</dbReference>
<comment type="function">
    <text evidence="7">Catalyzes the transfer of the diacylglyceryl group from phosphatidylglycerol to the sulfhydryl group of the N-terminal cysteine of a prolipoprotein, the first step in the formation of mature lipoproteins.</text>
</comment>
<feature type="transmembrane region" description="Helical" evidence="7">
    <location>
        <begin position="197"/>
        <end position="218"/>
    </location>
</feature>
<keyword evidence="9" id="KW-1185">Reference proteome</keyword>
<comment type="subcellular location">
    <subcellularLocation>
        <location evidence="7">Cell membrane</location>
        <topology evidence="7">Multi-pass membrane protein</topology>
    </subcellularLocation>
</comment>
<dbReference type="AlphaFoldDB" id="A0AAU7NRN3"/>
<reference evidence="8 9" key="1">
    <citation type="journal article" date="2024" name="Microbiology">
        <title>Methylomarinum rosea sp. nov., a novel halophilic methanotrophic bacterium from the hypersaline Lake Elton.</title>
        <authorList>
            <person name="Suleimanov R.Z."/>
            <person name="Oshkin I.Y."/>
            <person name="Danilova O.V."/>
            <person name="Suzina N.E."/>
            <person name="Dedysh S.N."/>
        </authorList>
    </citation>
    <scope>NUCLEOTIDE SEQUENCE [LARGE SCALE GENOMIC DNA]</scope>
    <source>
        <strain evidence="8 9">Ch1-1</strain>
    </source>
</reference>
<dbReference type="GO" id="GO:0008961">
    <property type="term" value="F:phosphatidylglycerol-prolipoprotein diacylglyceryl transferase activity"/>
    <property type="evidence" value="ECO:0007669"/>
    <property type="project" value="UniProtKB-UniRule"/>
</dbReference>
<comment type="catalytic activity">
    <reaction evidence="7">
        <text>L-cysteinyl-[prolipoprotein] + a 1,2-diacyl-sn-glycero-3-phospho-(1'-sn-glycerol) = an S-1,2-diacyl-sn-glyceryl-L-cysteinyl-[prolipoprotein] + sn-glycerol 1-phosphate + H(+)</text>
        <dbReference type="Rhea" id="RHEA:56712"/>
        <dbReference type="Rhea" id="RHEA-COMP:14679"/>
        <dbReference type="Rhea" id="RHEA-COMP:14680"/>
        <dbReference type="ChEBI" id="CHEBI:15378"/>
        <dbReference type="ChEBI" id="CHEBI:29950"/>
        <dbReference type="ChEBI" id="CHEBI:57685"/>
        <dbReference type="ChEBI" id="CHEBI:64716"/>
        <dbReference type="ChEBI" id="CHEBI:140658"/>
        <dbReference type="EC" id="2.5.1.145"/>
    </reaction>
</comment>
<feature type="binding site" evidence="7">
    <location>
        <position position="139"/>
    </location>
    <ligand>
        <name>a 1,2-diacyl-sn-glycero-3-phospho-(1'-sn-glycerol)</name>
        <dbReference type="ChEBI" id="CHEBI:64716"/>
    </ligand>
</feature>
<keyword evidence="6 7" id="KW-0472">Membrane</keyword>
<protein>
    <recommendedName>
        <fullName evidence="7">Phosphatidylglycerol--prolipoprotein diacylglyceryl transferase</fullName>
        <ecNumber evidence="7">2.5.1.145</ecNumber>
    </recommendedName>
</protein>
<dbReference type="PROSITE" id="PS01311">
    <property type="entry name" value="LGT"/>
    <property type="match status" value="1"/>
</dbReference>
<feature type="transmembrane region" description="Helical" evidence="7">
    <location>
        <begin position="172"/>
        <end position="190"/>
    </location>
</feature>
<feature type="transmembrane region" description="Helical" evidence="7">
    <location>
        <begin position="89"/>
        <end position="111"/>
    </location>
</feature>
<gene>
    <name evidence="7 8" type="primary">lgt</name>
    <name evidence="8" type="ORF">Q9L42_014925</name>
</gene>
<keyword evidence="2 7" id="KW-1003">Cell membrane</keyword>
<evidence type="ECO:0000313" key="8">
    <source>
        <dbReference type="EMBL" id="XBS19643.1"/>
    </source>
</evidence>
<evidence type="ECO:0000256" key="7">
    <source>
        <dbReference type="HAMAP-Rule" id="MF_01147"/>
    </source>
</evidence>
<dbReference type="EC" id="2.5.1.145" evidence="7"/>
<keyword evidence="4 7" id="KW-0812">Transmembrane</keyword>
<feature type="transmembrane region" description="Helical" evidence="7">
    <location>
        <begin position="238"/>
        <end position="256"/>
    </location>
</feature>
<evidence type="ECO:0000256" key="2">
    <source>
        <dbReference type="ARBA" id="ARBA00022475"/>
    </source>
</evidence>
<accession>A0AAU7NRN3</accession>
<sequence length="267" mass="30660">MMNYFVWDIDPILLALGPLKIRWYGLMFASAFMTSYGFMYWIYKREQKNVEDLDRMLWYLAIGTVVGARLGHCLFYDPAYYFSHPLKILAIWEGGLASHGAFIGILISLYLYKLKTDDSYIWLMDRVAVSCILGASLIRIGNFFNSEILGIPTDVPWAVIFSRIDYLPRHPVQLYESAGYALVFLVLIFAYKKTAYLPIKGLLTGLFTTLVFLLRFLLEFVKTEQAAYANELSLTTGQFLSIPFFLIGVAFIIWSLRNYRTNNLSSG</sequence>
<dbReference type="InterPro" id="IPR001640">
    <property type="entry name" value="Lgt"/>
</dbReference>
<evidence type="ECO:0000256" key="6">
    <source>
        <dbReference type="ARBA" id="ARBA00023136"/>
    </source>
</evidence>
<evidence type="ECO:0000256" key="3">
    <source>
        <dbReference type="ARBA" id="ARBA00022679"/>
    </source>
</evidence>
<dbReference type="PANTHER" id="PTHR30589:SF0">
    <property type="entry name" value="PHOSPHATIDYLGLYCEROL--PROLIPOPROTEIN DIACYLGLYCERYL TRANSFERASE"/>
    <property type="match status" value="1"/>
</dbReference>
<evidence type="ECO:0000256" key="4">
    <source>
        <dbReference type="ARBA" id="ARBA00022692"/>
    </source>
</evidence>
<feature type="transmembrane region" description="Helical" evidence="7">
    <location>
        <begin position="23"/>
        <end position="43"/>
    </location>
</feature>
<evidence type="ECO:0000256" key="5">
    <source>
        <dbReference type="ARBA" id="ARBA00022989"/>
    </source>
</evidence>
<proteinExistence type="inferred from homology"/>
<evidence type="ECO:0000256" key="1">
    <source>
        <dbReference type="ARBA" id="ARBA00007150"/>
    </source>
</evidence>
<dbReference type="PANTHER" id="PTHR30589">
    <property type="entry name" value="PROLIPOPROTEIN DIACYLGLYCERYL TRANSFERASE"/>
    <property type="match status" value="1"/>
</dbReference>
<dbReference type="GO" id="GO:0005886">
    <property type="term" value="C:plasma membrane"/>
    <property type="evidence" value="ECO:0007669"/>
    <property type="project" value="UniProtKB-SubCell"/>
</dbReference>
<dbReference type="EMBL" id="CP157743">
    <property type="protein sequence ID" value="XBS19643.1"/>
    <property type="molecule type" value="Genomic_DNA"/>
</dbReference>
<name>A0AAU7NRN3_9GAMM</name>
<dbReference type="GO" id="GO:0042158">
    <property type="term" value="P:lipoprotein biosynthetic process"/>
    <property type="evidence" value="ECO:0007669"/>
    <property type="project" value="UniProtKB-UniRule"/>
</dbReference>
<dbReference type="RefSeq" id="WP_305907617.1">
    <property type="nucleotide sequence ID" value="NZ_CP157743.1"/>
</dbReference>
<keyword evidence="5 7" id="KW-1133">Transmembrane helix</keyword>
<comment type="pathway">
    <text evidence="7">Protein modification; lipoprotein biosynthesis (diacylglyceryl transfer).</text>
</comment>
<dbReference type="NCBIfam" id="TIGR00544">
    <property type="entry name" value="lgt"/>
    <property type="match status" value="1"/>
</dbReference>
<feature type="transmembrane region" description="Helical" evidence="7">
    <location>
        <begin position="55"/>
        <end position="77"/>
    </location>
</feature>
<feature type="transmembrane region" description="Helical" evidence="7">
    <location>
        <begin position="123"/>
        <end position="144"/>
    </location>
</feature>
<dbReference type="Pfam" id="PF01790">
    <property type="entry name" value="LGT"/>
    <property type="match status" value="1"/>
</dbReference>